<dbReference type="GO" id="GO:0009279">
    <property type="term" value="C:cell outer membrane"/>
    <property type="evidence" value="ECO:0007669"/>
    <property type="project" value="UniProtKB-SubCell"/>
</dbReference>
<comment type="similarity">
    <text evidence="2">Belongs to the SusD family.</text>
</comment>
<evidence type="ECO:0000256" key="1">
    <source>
        <dbReference type="ARBA" id="ARBA00004442"/>
    </source>
</evidence>
<evidence type="ECO:0000256" key="5">
    <source>
        <dbReference type="ARBA" id="ARBA00023237"/>
    </source>
</evidence>
<accession>A0A418PM85</accession>
<keyword evidence="4" id="KW-0472">Membrane</keyword>
<dbReference type="Proteomes" id="UP000283522">
    <property type="component" value="Unassembled WGS sequence"/>
</dbReference>
<gene>
    <name evidence="8" type="ORF">D0X99_19770</name>
</gene>
<dbReference type="RefSeq" id="WP_119479608.1">
    <property type="nucleotide sequence ID" value="NZ_QXML01000017.1"/>
</dbReference>
<name>A0A418PM85_9BACT</name>
<evidence type="ECO:0000259" key="7">
    <source>
        <dbReference type="Pfam" id="PF14322"/>
    </source>
</evidence>
<keyword evidence="3" id="KW-0732">Signal</keyword>
<dbReference type="InterPro" id="IPR012944">
    <property type="entry name" value="SusD_RagB_dom"/>
</dbReference>
<feature type="domain" description="SusD-like N-terminal" evidence="7">
    <location>
        <begin position="19"/>
        <end position="218"/>
    </location>
</feature>
<evidence type="ECO:0000256" key="3">
    <source>
        <dbReference type="ARBA" id="ARBA00022729"/>
    </source>
</evidence>
<protein>
    <submittedName>
        <fullName evidence="8">RagB/SusD family nutrient uptake outer membrane protein</fullName>
    </submittedName>
</protein>
<evidence type="ECO:0000313" key="8">
    <source>
        <dbReference type="EMBL" id="RIW12094.1"/>
    </source>
</evidence>
<keyword evidence="9" id="KW-1185">Reference proteome</keyword>
<dbReference type="EMBL" id="QXML01000017">
    <property type="protein sequence ID" value="RIW12094.1"/>
    <property type="molecule type" value="Genomic_DNA"/>
</dbReference>
<reference evidence="8 9" key="1">
    <citation type="submission" date="2018-09" db="EMBL/GenBank/DDBJ databases">
        <authorList>
            <person name="Wang X."/>
            <person name="Du Z."/>
        </authorList>
    </citation>
    <scope>NUCLEOTIDE SEQUENCE [LARGE SCALE GENOMIC DNA]</scope>
    <source>
        <strain evidence="8 9">N3</strain>
    </source>
</reference>
<evidence type="ECO:0000259" key="6">
    <source>
        <dbReference type="Pfam" id="PF07980"/>
    </source>
</evidence>
<dbReference type="Pfam" id="PF14322">
    <property type="entry name" value="SusD-like_3"/>
    <property type="match status" value="1"/>
</dbReference>
<organism evidence="8 9">
    <name type="scientific">Algoriphagus lacus</name>
    <dbReference type="NCBI Taxonomy" id="2056311"/>
    <lineage>
        <taxon>Bacteria</taxon>
        <taxon>Pseudomonadati</taxon>
        <taxon>Bacteroidota</taxon>
        <taxon>Cytophagia</taxon>
        <taxon>Cytophagales</taxon>
        <taxon>Cyclobacteriaceae</taxon>
        <taxon>Algoriphagus</taxon>
    </lineage>
</organism>
<keyword evidence="5" id="KW-0998">Cell outer membrane</keyword>
<dbReference type="AlphaFoldDB" id="A0A418PM85"/>
<comment type="subcellular location">
    <subcellularLocation>
        <location evidence="1">Cell outer membrane</location>
    </subcellularLocation>
</comment>
<dbReference type="PROSITE" id="PS51257">
    <property type="entry name" value="PROKAR_LIPOPROTEIN"/>
    <property type="match status" value="1"/>
</dbReference>
<evidence type="ECO:0000256" key="4">
    <source>
        <dbReference type="ARBA" id="ARBA00023136"/>
    </source>
</evidence>
<evidence type="ECO:0000256" key="2">
    <source>
        <dbReference type="ARBA" id="ARBA00006275"/>
    </source>
</evidence>
<dbReference type="Gene3D" id="1.25.40.390">
    <property type="match status" value="1"/>
</dbReference>
<dbReference type="InterPro" id="IPR011990">
    <property type="entry name" value="TPR-like_helical_dom_sf"/>
</dbReference>
<dbReference type="SUPFAM" id="SSF48452">
    <property type="entry name" value="TPR-like"/>
    <property type="match status" value="1"/>
</dbReference>
<comment type="caution">
    <text evidence="8">The sequence shown here is derived from an EMBL/GenBank/DDBJ whole genome shotgun (WGS) entry which is preliminary data.</text>
</comment>
<dbReference type="InterPro" id="IPR033985">
    <property type="entry name" value="SusD-like_N"/>
</dbReference>
<proteinExistence type="inferred from homology"/>
<feature type="domain" description="RagB/SusD" evidence="6">
    <location>
        <begin position="324"/>
        <end position="404"/>
    </location>
</feature>
<dbReference type="Pfam" id="PF07980">
    <property type="entry name" value="SusD_RagB"/>
    <property type="match status" value="1"/>
</dbReference>
<evidence type="ECO:0000313" key="9">
    <source>
        <dbReference type="Proteomes" id="UP000283522"/>
    </source>
</evidence>
<sequence length="439" mass="50579">MKNLLYIPILLLLLGCDGFLDEKPSKTLDTPSSFEALQALLDNSSTMNFQPALPLILGGEYVSDDAGILALPIWQQNLYLWKSEPFQVDDLVFDWRNMYNQVQNANVILEQLELLPKTDSRWSEIRGAALFFRAHAYYNLYSLFLDGPNLESLNLNLSIPVRRSTQISLTSEFVSKEEIKSIIKEDVEEAVGLLPNQTQYPFRPSKTAAYALQARIYLAWAEYELALQAAENVLNSYRELLDYKTVNPAVSFPFELFNKEVIWQSRMGSYSFIFSQTAFQVDPDLYSRYESNDLRRSLFYVRRSNGLINYRGSYDGSNTLFTGLTTAEMLLIRAECLARDGEASLALVDLNDLLTKRYNSSFQPIRNVEGEELLKKILEERRKELVFRGTRWSDLRRLNREPAFQTTMKRTFQGQEFELAPQGRSYALPIPPRELSFVN</sequence>
<dbReference type="OrthoDB" id="653598at2"/>